<keyword evidence="2" id="KW-1185">Reference proteome</keyword>
<reference evidence="1" key="3">
    <citation type="submission" date="2015-04" db="UniProtKB">
        <authorList>
            <consortium name="EnsemblPlants"/>
        </authorList>
    </citation>
    <scope>IDENTIFICATION</scope>
</reference>
<dbReference type="PANTHER" id="PTHR34591">
    <property type="entry name" value="OS03G0653100 PROTEIN-RELATED"/>
    <property type="match status" value="1"/>
</dbReference>
<evidence type="ECO:0000313" key="1">
    <source>
        <dbReference type="EnsemblPlants" id="LPERR11G16890.1"/>
    </source>
</evidence>
<sequence length="190" mass="21664">MLPPPSPPAAAAKAKPTPYLTFDPAVSPHYEVVLIPVLPPPPPPVFCLRKLFELMDDAEQSFDDDEEVYLSMEWPPRSQYWMEVFSSMTGQWEERDFVREGEMVTTVDDMEAYWFVPRQGYGVFWQGALFSLSNRKYQVIRSAVNIYEGGFTAAYLGKSNIGVCARFGFIDGRQLSVWILDKSAGQMEWV</sequence>
<reference evidence="1 2" key="1">
    <citation type="submission" date="2012-08" db="EMBL/GenBank/DDBJ databases">
        <title>Oryza genome evolution.</title>
        <authorList>
            <person name="Wing R.A."/>
        </authorList>
    </citation>
    <scope>NUCLEOTIDE SEQUENCE</scope>
</reference>
<dbReference type="AlphaFoldDB" id="A0A0D9XUF7"/>
<accession>A0A0D9XUF7</accession>
<dbReference type="EnsemblPlants" id="LPERR11G16890.1">
    <property type="protein sequence ID" value="LPERR11G16890.1"/>
    <property type="gene ID" value="LPERR11G16890"/>
</dbReference>
<protein>
    <submittedName>
        <fullName evidence="1">Uncharacterized protein</fullName>
    </submittedName>
</protein>
<name>A0A0D9XUF7_9ORYZ</name>
<dbReference type="PANTHER" id="PTHR34591:SF21">
    <property type="entry name" value="F-BOX DOMAIN CONTAINING PROTEIN, EXPRESSED"/>
    <property type="match status" value="1"/>
</dbReference>
<dbReference type="Proteomes" id="UP000032180">
    <property type="component" value="Chromosome 11"/>
</dbReference>
<dbReference type="eggNOG" id="ENOG502R3XE">
    <property type="taxonomic scope" value="Eukaryota"/>
</dbReference>
<proteinExistence type="predicted"/>
<dbReference type="HOGENOM" id="CLU_1429961_0_0_1"/>
<dbReference type="Gramene" id="LPERR11G16890.1">
    <property type="protein sequence ID" value="LPERR11G16890.1"/>
    <property type="gene ID" value="LPERR11G16890"/>
</dbReference>
<reference evidence="2" key="2">
    <citation type="submission" date="2013-12" db="EMBL/GenBank/DDBJ databases">
        <authorList>
            <person name="Yu Y."/>
            <person name="Lee S."/>
            <person name="de Baynast K."/>
            <person name="Wissotski M."/>
            <person name="Liu L."/>
            <person name="Talag J."/>
            <person name="Goicoechea J."/>
            <person name="Angelova A."/>
            <person name="Jetty R."/>
            <person name="Kudrna D."/>
            <person name="Golser W."/>
            <person name="Rivera L."/>
            <person name="Zhang J."/>
            <person name="Wing R."/>
        </authorList>
    </citation>
    <scope>NUCLEOTIDE SEQUENCE</scope>
</reference>
<organism evidence="1 2">
    <name type="scientific">Leersia perrieri</name>
    <dbReference type="NCBI Taxonomy" id="77586"/>
    <lineage>
        <taxon>Eukaryota</taxon>
        <taxon>Viridiplantae</taxon>
        <taxon>Streptophyta</taxon>
        <taxon>Embryophyta</taxon>
        <taxon>Tracheophyta</taxon>
        <taxon>Spermatophyta</taxon>
        <taxon>Magnoliopsida</taxon>
        <taxon>Liliopsida</taxon>
        <taxon>Poales</taxon>
        <taxon>Poaceae</taxon>
        <taxon>BOP clade</taxon>
        <taxon>Oryzoideae</taxon>
        <taxon>Oryzeae</taxon>
        <taxon>Oryzinae</taxon>
        <taxon>Leersia</taxon>
    </lineage>
</organism>
<evidence type="ECO:0000313" key="2">
    <source>
        <dbReference type="Proteomes" id="UP000032180"/>
    </source>
</evidence>